<dbReference type="Proteomes" id="UP000616114">
    <property type="component" value="Unassembled WGS sequence"/>
</dbReference>
<gene>
    <name evidence="2" type="ORF">GCM10011333_08010</name>
</gene>
<dbReference type="EMBL" id="BMFY01000003">
    <property type="protein sequence ID" value="GGA07663.1"/>
    <property type="molecule type" value="Genomic_DNA"/>
</dbReference>
<evidence type="ECO:0000313" key="2">
    <source>
        <dbReference type="EMBL" id="GGA07663.1"/>
    </source>
</evidence>
<keyword evidence="3" id="KW-1185">Reference proteome</keyword>
<reference evidence="2" key="2">
    <citation type="submission" date="2020-09" db="EMBL/GenBank/DDBJ databases">
        <authorList>
            <person name="Sun Q."/>
            <person name="Zhou Y."/>
        </authorList>
    </citation>
    <scope>NUCLEOTIDE SEQUENCE</scope>
    <source>
        <strain evidence="2">CGMCC 1.12785</strain>
    </source>
</reference>
<sequence length="104" mass="11063">MRDMLREPRPGSRYGCRISAVAGPAAPDRHGAAAVRESRRRTLPLRCPVRLAAVSGAVRVRLSQPGGTRAGVTRPGALSARPVGHIECEQRLPRAHVNIAVAVS</sequence>
<accession>A0A8J2TW99</accession>
<protein>
    <submittedName>
        <fullName evidence="2">Uncharacterized protein</fullName>
    </submittedName>
</protein>
<organism evidence="2 3">
    <name type="scientific">Sediminivirga luteola</name>
    <dbReference type="NCBI Taxonomy" id="1774748"/>
    <lineage>
        <taxon>Bacteria</taxon>
        <taxon>Bacillati</taxon>
        <taxon>Actinomycetota</taxon>
        <taxon>Actinomycetes</taxon>
        <taxon>Micrococcales</taxon>
        <taxon>Brevibacteriaceae</taxon>
        <taxon>Sediminivirga</taxon>
    </lineage>
</organism>
<evidence type="ECO:0000256" key="1">
    <source>
        <dbReference type="SAM" id="MobiDB-lite"/>
    </source>
</evidence>
<feature type="compositionally biased region" description="Basic and acidic residues" evidence="1">
    <location>
        <begin position="1"/>
        <end position="10"/>
    </location>
</feature>
<reference evidence="2" key="1">
    <citation type="journal article" date="2014" name="Int. J. Syst. Evol. Microbiol.">
        <title>Complete genome sequence of Corynebacterium casei LMG S-19264T (=DSM 44701T), isolated from a smear-ripened cheese.</title>
        <authorList>
            <consortium name="US DOE Joint Genome Institute (JGI-PGF)"/>
            <person name="Walter F."/>
            <person name="Albersmeier A."/>
            <person name="Kalinowski J."/>
            <person name="Ruckert C."/>
        </authorList>
    </citation>
    <scope>NUCLEOTIDE SEQUENCE</scope>
    <source>
        <strain evidence="2">CGMCC 1.12785</strain>
    </source>
</reference>
<proteinExistence type="predicted"/>
<feature type="region of interest" description="Disordered" evidence="1">
    <location>
        <begin position="1"/>
        <end position="20"/>
    </location>
</feature>
<dbReference type="AlphaFoldDB" id="A0A8J2TW99"/>
<comment type="caution">
    <text evidence="2">The sequence shown here is derived from an EMBL/GenBank/DDBJ whole genome shotgun (WGS) entry which is preliminary data.</text>
</comment>
<evidence type="ECO:0000313" key="3">
    <source>
        <dbReference type="Proteomes" id="UP000616114"/>
    </source>
</evidence>
<name>A0A8J2TW99_9MICO</name>